<dbReference type="AlphaFoldDB" id="A0A934STA5"/>
<protein>
    <submittedName>
        <fullName evidence="1">Uncharacterized protein</fullName>
    </submittedName>
</protein>
<evidence type="ECO:0000313" key="1">
    <source>
        <dbReference type="EMBL" id="MBK4736200.1"/>
    </source>
</evidence>
<organism evidence="1 2">
    <name type="scientific">Noviherbaspirillum pedocola</name>
    <dbReference type="NCBI Taxonomy" id="2801341"/>
    <lineage>
        <taxon>Bacteria</taxon>
        <taxon>Pseudomonadati</taxon>
        <taxon>Pseudomonadota</taxon>
        <taxon>Betaproteobacteria</taxon>
        <taxon>Burkholderiales</taxon>
        <taxon>Oxalobacteraceae</taxon>
        <taxon>Noviherbaspirillum</taxon>
    </lineage>
</organism>
<sequence>MAAVLTDKPIPQAVAEPAPERLSFEHIGYNLGWDYAAYGMRPPSDEEACVLRGHAEGAQHFRRGTIDTDLFVRKWLQIRFNALLRRRVFDDAVTPQFLHSICSSHCPITRVPLTVGTLGGSDWSVDRIINDGGYTPQNLMMISSAANRIKDGRNLGDVAALCRNPELDTRLRPWEWMRLYSIMQIAYYRAGLLAEDAYHISPIVAFAPPHISWGWAERLQLAFLLMAMHKKCMAKLPKGGSAHHFFTVVRNSCVDTRSAALSHKLLARLRRKLVSVSVPSDVWWDAGTLTLLADLVNHQSQQNRWPRQLIASMDRFKDTQSEACITKLQHDMALSTSGYLVS</sequence>
<reference evidence="1" key="1">
    <citation type="submission" date="2021-01" db="EMBL/GenBank/DDBJ databases">
        <title>Genome sequence of strain Noviherbaspirillum sp. DKR-6.</title>
        <authorList>
            <person name="Chaudhary D.K."/>
        </authorList>
    </citation>
    <scope>NUCLEOTIDE SEQUENCE</scope>
    <source>
        <strain evidence="1">DKR-6</strain>
    </source>
</reference>
<dbReference type="Proteomes" id="UP000622890">
    <property type="component" value="Unassembled WGS sequence"/>
</dbReference>
<dbReference type="RefSeq" id="WP_200593403.1">
    <property type="nucleotide sequence ID" value="NZ_JAEPBG010000006.1"/>
</dbReference>
<dbReference type="EMBL" id="JAEPBG010000006">
    <property type="protein sequence ID" value="MBK4736200.1"/>
    <property type="molecule type" value="Genomic_DNA"/>
</dbReference>
<accession>A0A934STA5</accession>
<name>A0A934STA5_9BURK</name>
<proteinExistence type="predicted"/>
<gene>
    <name evidence="1" type="ORF">JJB74_16375</name>
</gene>
<comment type="caution">
    <text evidence="1">The sequence shown here is derived from an EMBL/GenBank/DDBJ whole genome shotgun (WGS) entry which is preliminary data.</text>
</comment>
<evidence type="ECO:0000313" key="2">
    <source>
        <dbReference type="Proteomes" id="UP000622890"/>
    </source>
</evidence>
<keyword evidence="2" id="KW-1185">Reference proteome</keyword>